<comment type="subcellular location">
    <subcellularLocation>
        <location evidence="1">Membrane</location>
        <topology evidence="1">Multi-pass membrane protein</topology>
    </subcellularLocation>
</comment>
<feature type="transmembrane region" description="Helical" evidence="5">
    <location>
        <begin position="299"/>
        <end position="319"/>
    </location>
</feature>
<feature type="transmembrane region" description="Helical" evidence="5">
    <location>
        <begin position="102"/>
        <end position="122"/>
    </location>
</feature>
<dbReference type="Gene3D" id="1.20.1250.20">
    <property type="entry name" value="MFS general substrate transporter like domains"/>
    <property type="match status" value="2"/>
</dbReference>
<dbReference type="Proteomes" id="UP000184188">
    <property type="component" value="Unassembled WGS sequence"/>
</dbReference>
<dbReference type="InterPro" id="IPR036259">
    <property type="entry name" value="MFS_trans_sf"/>
</dbReference>
<evidence type="ECO:0000256" key="2">
    <source>
        <dbReference type="ARBA" id="ARBA00022692"/>
    </source>
</evidence>
<dbReference type="InterPro" id="IPR020846">
    <property type="entry name" value="MFS_dom"/>
</dbReference>
<dbReference type="PANTHER" id="PTHR23501:SF149">
    <property type="entry name" value="MULTIDRUG TRANSPORTER, PUTATIVE (AFU_ORTHOLOGUE AFUA_5G10430)-RELATED"/>
    <property type="match status" value="1"/>
</dbReference>
<dbReference type="VEuPathDB" id="FungiDB:ASPZODRAFT_30537"/>
<organism evidence="7 8">
    <name type="scientific">Penicilliopsis zonata CBS 506.65</name>
    <dbReference type="NCBI Taxonomy" id="1073090"/>
    <lineage>
        <taxon>Eukaryota</taxon>
        <taxon>Fungi</taxon>
        <taxon>Dikarya</taxon>
        <taxon>Ascomycota</taxon>
        <taxon>Pezizomycotina</taxon>
        <taxon>Eurotiomycetes</taxon>
        <taxon>Eurotiomycetidae</taxon>
        <taxon>Eurotiales</taxon>
        <taxon>Aspergillaceae</taxon>
        <taxon>Penicilliopsis</taxon>
    </lineage>
</organism>
<dbReference type="SUPFAM" id="SSF103473">
    <property type="entry name" value="MFS general substrate transporter"/>
    <property type="match status" value="2"/>
</dbReference>
<dbReference type="GO" id="GO:0005886">
    <property type="term" value="C:plasma membrane"/>
    <property type="evidence" value="ECO:0007669"/>
    <property type="project" value="TreeGrafter"/>
</dbReference>
<accession>A0A1L9SUB1</accession>
<feature type="non-terminal residue" evidence="7">
    <location>
        <position position="492"/>
    </location>
</feature>
<sequence>WTLNLKDWLILSCIALLMLMDGFNATVLIPILPDLSNSLDTPFSGVLWCQTAYLLVNAVSHCFFTMLLEIFGHGSLLFSALILSTVGTGIGCRAGSLSQLIAGRILQGIAGGGMTSVSLLLISDVIPPCKRPVTISYLFIARVIGAIFGPVAGGIFVDRASWSWAFYINFILCALGIVLVPFTITFQMNRTIDLRRIRTMDWSGATLIFLSVGTLLIGISWGGTLYPWHNWRTLLPIAAGGAGILALIFYERVWAVDPHFKLTVLQSSRSSIAAYIGCFLQGILIFTKLQYLALYLLSVGYMTPTFAGLSLLAITAVIFPTAAMEGTLTAKSRRFHWSLWAGWMMTILSTGCFILLSASIPTGGWVIMFIVAGMGHGLLISGYNICLHAWTNEEESHHAMKMYSLLRTLGMCVAVPVAGCILLNQVVHHITQLGLQAGVVNTANGYIILLSEVELSKAERAALDAAYTASFRFLWQVMSGVAALGGLSSFFI</sequence>
<feature type="transmembrane region" description="Helical" evidence="5">
    <location>
        <begin position="207"/>
        <end position="228"/>
    </location>
</feature>
<dbReference type="RefSeq" id="XP_022585302.1">
    <property type="nucleotide sequence ID" value="XM_022728203.1"/>
</dbReference>
<feature type="transmembrane region" description="Helical" evidence="5">
    <location>
        <begin position="9"/>
        <end position="33"/>
    </location>
</feature>
<keyword evidence="8" id="KW-1185">Reference proteome</keyword>
<dbReference type="EMBL" id="KV878336">
    <property type="protein sequence ID" value="OJJ50792.1"/>
    <property type="molecule type" value="Genomic_DNA"/>
</dbReference>
<keyword evidence="3 5" id="KW-1133">Transmembrane helix</keyword>
<evidence type="ECO:0000256" key="1">
    <source>
        <dbReference type="ARBA" id="ARBA00004141"/>
    </source>
</evidence>
<feature type="transmembrane region" description="Helical" evidence="5">
    <location>
        <begin position="76"/>
        <end position="96"/>
    </location>
</feature>
<feature type="transmembrane region" description="Helical" evidence="5">
    <location>
        <begin position="272"/>
        <end position="293"/>
    </location>
</feature>
<dbReference type="GO" id="GO:0022857">
    <property type="term" value="F:transmembrane transporter activity"/>
    <property type="evidence" value="ECO:0007669"/>
    <property type="project" value="InterPro"/>
</dbReference>
<feature type="domain" description="Major facilitator superfamily (MFS) profile" evidence="6">
    <location>
        <begin position="10"/>
        <end position="492"/>
    </location>
</feature>
<protein>
    <recommendedName>
        <fullName evidence="6">Major facilitator superfamily (MFS) profile domain-containing protein</fullName>
    </recommendedName>
</protein>
<dbReference type="Pfam" id="PF07690">
    <property type="entry name" value="MFS_1"/>
    <property type="match status" value="1"/>
</dbReference>
<dbReference type="InterPro" id="IPR011701">
    <property type="entry name" value="MFS"/>
</dbReference>
<evidence type="ECO:0000313" key="7">
    <source>
        <dbReference type="EMBL" id="OJJ50792.1"/>
    </source>
</evidence>
<gene>
    <name evidence="7" type="ORF">ASPZODRAFT_30537</name>
</gene>
<feature type="transmembrane region" description="Helical" evidence="5">
    <location>
        <begin position="340"/>
        <end position="360"/>
    </location>
</feature>
<dbReference type="OrthoDB" id="2351791at2759"/>
<feature type="transmembrane region" description="Helical" evidence="5">
    <location>
        <begin position="234"/>
        <end position="251"/>
    </location>
</feature>
<evidence type="ECO:0000256" key="3">
    <source>
        <dbReference type="ARBA" id="ARBA00022989"/>
    </source>
</evidence>
<evidence type="ECO:0000259" key="6">
    <source>
        <dbReference type="PROSITE" id="PS50850"/>
    </source>
</evidence>
<name>A0A1L9SUB1_9EURO</name>
<feature type="transmembrane region" description="Helical" evidence="5">
    <location>
        <begin position="473"/>
        <end position="491"/>
    </location>
</feature>
<feature type="transmembrane region" description="Helical" evidence="5">
    <location>
        <begin position="162"/>
        <end position="186"/>
    </location>
</feature>
<evidence type="ECO:0000313" key="8">
    <source>
        <dbReference type="Proteomes" id="UP000184188"/>
    </source>
</evidence>
<feature type="transmembrane region" description="Helical" evidence="5">
    <location>
        <begin position="366"/>
        <end position="387"/>
    </location>
</feature>
<evidence type="ECO:0000256" key="5">
    <source>
        <dbReference type="SAM" id="Phobius"/>
    </source>
</evidence>
<feature type="non-terminal residue" evidence="7">
    <location>
        <position position="1"/>
    </location>
</feature>
<feature type="transmembrane region" description="Helical" evidence="5">
    <location>
        <begin position="134"/>
        <end position="156"/>
    </location>
</feature>
<reference evidence="8" key="1">
    <citation type="journal article" date="2017" name="Genome Biol.">
        <title>Comparative genomics reveals high biological diversity and specific adaptations in the industrially and medically important fungal genus Aspergillus.</title>
        <authorList>
            <person name="de Vries R.P."/>
            <person name="Riley R."/>
            <person name="Wiebenga A."/>
            <person name="Aguilar-Osorio G."/>
            <person name="Amillis S."/>
            <person name="Uchima C.A."/>
            <person name="Anderluh G."/>
            <person name="Asadollahi M."/>
            <person name="Askin M."/>
            <person name="Barry K."/>
            <person name="Battaglia E."/>
            <person name="Bayram O."/>
            <person name="Benocci T."/>
            <person name="Braus-Stromeyer S.A."/>
            <person name="Caldana C."/>
            <person name="Canovas D."/>
            <person name="Cerqueira G.C."/>
            <person name="Chen F."/>
            <person name="Chen W."/>
            <person name="Choi C."/>
            <person name="Clum A."/>
            <person name="Dos Santos R.A."/>
            <person name="Damasio A.R."/>
            <person name="Diallinas G."/>
            <person name="Emri T."/>
            <person name="Fekete E."/>
            <person name="Flipphi M."/>
            <person name="Freyberg S."/>
            <person name="Gallo A."/>
            <person name="Gournas C."/>
            <person name="Habgood R."/>
            <person name="Hainaut M."/>
            <person name="Harispe M.L."/>
            <person name="Henrissat B."/>
            <person name="Hilden K.S."/>
            <person name="Hope R."/>
            <person name="Hossain A."/>
            <person name="Karabika E."/>
            <person name="Karaffa L."/>
            <person name="Karanyi Z."/>
            <person name="Krasevec N."/>
            <person name="Kuo A."/>
            <person name="Kusch H."/>
            <person name="LaButti K."/>
            <person name="Lagendijk E.L."/>
            <person name="Lapidus A."/>
            <person name="Levasseur A."/>
            <person name="Lindquist E."/>
            <person name="Lipzen A."/>
            <person name="Logrieco A.F."/>
            <person name="MacCabe A."/>
            <person name="Maekelae M.R."/>
            <person name="Malavazi I."/>
            <person name="Melin P."/>
            <person name="Meyer V."/>
            <person name="Mielnichuk N."/>
            <person name="Miskei M."/>
            <person name="Molnar A.P."/>
            <person name="Mule G."/>
            <person name="Ngan C.Y."/>
            <person name="Orejas M."/>
            <person name="Orosz E."/>
            <person name="Ouedraogo J.P."/>
            <person name="Overkamp K.M."/>
            <person name="Park H.-S."/>
            <person name="Perrone G."/>
            <person name="Piumi F."/>
            <person name="Punt P.J."/>
            <person name="Ram A.F."/>
            <person name="Ramon A."/>
            <person name="Rauscher S."/>
            <person name="Record E."/>
            <person name="Riano-Pachon D.M."/>
            <person name="Robert V."/>
            <person name="Roehrig J."/>
            <person name="Ruller R."/>
            <person name="Salamov A."/>
            <person name="Salih N.S."/>
            <person name="Samson R.A."/>
            <person name="Sandor E."/>
            <person name="Sanguinetti M."/>
            <person name="Schuetze T."/>
            <person name="Sepcic K."/>
            <person name="Shelest E."/>
            <person name="Sherlock G."/>
            <person name="Sophianopoulou V."/>
            <person name="Squina F.M."/>
            <person name="Sun H."/>
            <person name="Susca A."/>
            <person name="Todd R.B."/>
            <person name="Tsang A."/>
            <person name="Unkles S.E."/>
            <person name="van de Wiele N."/>
            <person name="van Rossen-Uffink D."/>
            <person name="Oliveira J.V."/>
            <person name="Vesth T.C."/>
            <person name="Visser J."/>
            <person name="Yu J.-H."/>
            <person name="Zhou M."/>
            <person name="Andersen M.R."/>
            <person name="Archer D.B."/>
            <person name="Baker S.E."/>
            <person name="Benoit I."/>
            <person name="Brakhage A.A."/>
            <person name="Braus G.H."/>
            <person name="Fischer R."/>
            <person name="Frisvad J.C."/>
            <person name="Goldman G.H."/>
            <person name="Houbraken J."/>
            <person name="Oakley B."/>
            <person name="Pocsi I."/>
            <person name="Scazzocchio C."/>
            <person name="Seiboth B."/>
            <person name="vanKuyk P.A."/>
            <person name="Wortman J."/>
            <person name="Dyer P.S."/>
            <person name="Grigoriev I.V."/>
        </authorList>
    </citation>
    <scope>NUCLEOTIDE SEQUENCE [LARGE SCALE GENOMIC DNA]</scope>
    <source>
        <strain evidence="8">CBS 506.65</strain>
    </source>
</reference>
<proteinExistence type="predicted"/>
<feature type="transmembrane region" description="Helical" evidence="5">
    <location>
        <begin position="45"/>
        <end position="64"/>
    </location>
</feature>
<dbReference type="PANTHER" id="PTHR23501">
    <property type="entry name" value="MAJOR FACILITATOR SUPERFAMILY"/>
    <property type="match status" value="1"/>
</dbReference>
<dbReference type="PROSITE" id="PS50850">
    <property type="entry name" value="MFS"/>
    <property type="match status" value="1"/>
</dbReference>
<keyword evidence="2 5" id="KW-0812">Transmembrane</keyword>
<keyword evidence="4 5" id="KW-0472">Membrane</keyword>
<evidence type="ECO:0000256" key="4">
    <source>
        <dbReference type="ARBA" id="ARBA00023136"/>
    </source>
</evidence>
<dbReference type="AlphaFoldDB" id="A0A1L9SUB1"/>
<dbReference type="GeneID" id="34614667"/>
<feature type="transmembrane region" description="Helical" evidence="5">
    <location>
        <begin position="408"/>
        <end position="427"/>
    </location>
</feature>